<evidence type="ECO:0000313" key="5">
    <source>
        <dbReference type="Proteomes" id="UP000799324"/>
    </source>
</evidence>
<keyword evidence="5" id="KW-1185">Reference proteome</keyword>
<dbReference type="AlphaFoldDB" id="A0A6A6TM75"/>
<protein>
    <recommendedName>
        <fullName evidence="3">Asteroid domain-containing protein</fullName>
    </recommendedName>
</protein>
<dbReference type="SUPFAM" id="SSF88723">
    <property type="entry name" value="PIN domain-like"/>
    <property type="match status" value="1"/>
</dbReference>
<dbReference type="Gene3D" id="3.40.50.1010">
    <property type="entry name" value="5'-nuclease"/>
    <property type="match status" value="1"/>
</dbReference>
<sequence>MGIPGLLSHLEPYAVQYTSADLEGYSAIIDGPALAYHAQRVSAEIKSSHLPSYEDINAVAIRWLKSLEDMNIKVSAILFDGVLPTSKRDERSARLQQSVKRVTQLRSMFTTTGCPVPKPLGSVLYPFLAPAVKEALRETDFASVTRLVPGEADDWCASYAKDRPRSIIFTGDTDLILYEYPPEVLVAFFKDLDILPKPEIKVHSPFRIGQQLKLSSVVHLAFAVYLDRWKPFMENVREARKINIKSAEYHRFSGRYLSKVQSPPYLSKQSFVAATLDMLDVRTSEFVHQVLSISATAGLDSPLCLTVFLPVLFEDPLQASAWNSGQNIRILAYSVFTLDRLVIQEHKRKAQNVTAQAYTTLTHEELILRASNLAVVLEAARSTAITTPVQYWITVALKLHVLASQPPHVSLATRGANGDFDNTWAYVHLNACIQAILYSLRVLKQCISVRLAMDRDKLTSSSIEILTRLHESLHTFPAIAEIFTIPGQPKRICPNDVTSLEAVKSVYVSTGIDDRELFEEPKSKRQRKRDKRKRKADNPADVGTSQTYSDNAFALLDADNAS</sequence>
<dbReference type="PANTHER" id="PTHR15665:SF1">
    <property type="entry name" value="PROTEIN ASTEROID HOMOLOG 1"/>
    <property type="match status" value="1"/>
</dbReference>
<evidence type="ECO:0000256" key="2">
    <source>
        <dbReference type="SAM" id="MobiDB-lite"/>
    </source>
</evidence>
<evidence type="ECO:0000259" key="3">
    <source>
        <dbReference type="Pfam" id="PF12813"/>
    </source>
</evidence>
<dbReference type="InterPro" id="IPR029060">
    <property type="entry name" value="PIN-like_dom_sf"/>
</dbReference>
<organism evidence="4 5">
    <name type="scientific">Lophiostoma macrostomum CBS 122681</name>
    <dbReference type="NCBI Taxonomy" id="1314788"/>
    <lineage>
        <taxon>Eukaryota</taxon>
        <taxon>Fungi</taxon>
        <taxon>Dikarya</taxon>
        <taxon>Ascomycota</taxon>
        <taxon>Pezizomycotina</taxon>
        <taxon>Dothideomycetes</taxon>
        <taxon>Pleosporomycetidae</taxon>
        <taxon>Pleosporales</taxon>
        <taxon>Lophiostomataceae</taxon>
        <taxon>Lophiostoma</taxon>
    </lineage>
</organism>
<reference evidence="4" key="1">
    <citation type="journal article" date="2020" name="Stud. Mycol.">
        <title>101 Dothideomycetes genomes: a test case for predicting lifestyles and emergence of pathogens.</title>
        <authorList>
            <person name="Haridas S."/>
            <person name="Albert R."/>
            <person name="Binder M."/>
            <person name="Bloem J."/>
            <person name="Labutti K."/>
            <person name="Salamov A."/>
            <person name="Andreopoulos B."/>
            <person name="Baker S."/>
            <person name="Barry K."/>
            <person name="Bills G."/>
            <person name="Bluhm B."/>
            <person name="Cannon C."/>
            <person name="Castanera R."/>
            <person name="Culley D."/>
            <person name="Daum C."/>
            <person name="Ezra D."/>
            <person name="Gonzalez J."/>
            <person name="Henrissat B."/>
            <person name="Kuo A."/>
            <person name="Liang C."/>
            <person name="Lipzen A."/>
            <person name="Lutzoni F."/>
            <person name="Magnuson J."/>
            <person name="Mondo S."/>
            <person name="Nolan M."/>
            <person name="Ohm R."/>
            <person name="Pangilinan J."/>
            <person name="Park H.-J."/>
            <person name="Ramirez L."/>
            <person name="Alfaro M."/>
            <person name="Sun H."/>
            <person name="Tritt A."/>
            <person name="Yoshinaga Y."/>
            <person name="Zwiers L.-H."/>
            <person name="Turgeon B."/>
            <person name="Goodwin S."/>
            <person name="Spatafora J."/>
            <person name="Crous P."/>
            <person name="Grigoriev I."/>
        </authorList>
    </citation>
    <scope>NUCLEOTIDE SEQUENCE</scope>
    <source>
        <strain evidence="4">CBS 122681</strain>
    </source>
</reference>
<gene>
    <name evidence="4" type="ORF">K491DRAFT_711647</name>
</gene>
<evidence type="ECO:0000256" key="1">
    <source>
        <dbReference type="ARBA" id="ARBA00007398"/>
    </source>
</evidence>
<proteinExistence type="inferred from homology"/>
<accession>A0A6A6TM75</accession>
<comment type="similarity">
    <text evidence="1">Belongs to the asteroid family.</text>
</comment>
<dbReference type="OrthoDB" id="5297549at2759"/>
<dbReference type="PANTHER" id="PTHR15665">
    <property type="entry name" value="ASTEROID PROTEIN"/>
    <property type="match status" value="1"/>
</dbReference>
<dbReference type="InterPro" id="IPR039436">
    <property type="entry name" value="Asteroid_dom"/>
</dbReference>
<feature type="region of interest" description="Disordered" evidence="2">
    <location>
        <begin position="518"/>
        <end position="548"/>
    </location>
</feature>
<evidence type="ECO:0000313" key="4">
    <source>
        <dbReference type="EMBL" id="KAF2660431.1"/>
    </source>
</evidence>
<feature type="domain" description="Asteroid" evidence="3">
    <location>
        <begin position="125"/>
        <end position="354"/>
    </location>
</feature>
<dbReference type="Pfam" id="PF12813">
    <property type="entry name" value="XPG_I_2"/>
    <property type="match status" value="1"/>
</dbReference>
<dbReference type="EMBL" id="MU004299">
    <property type="protein sequence ID" value="KAF2660431.1"/>
    <property type="molecule type" value="Genomic_DNA"/>
</dbReference>
<dbReference type="Proteomes" id="UP000799324">
    <property type="component" value="Unassembled WGS sequence"/>
</dbReference>
<dbReference type="InterPro" id="IPR026832">
    <property type="entry name" value="Asteroid"/>
</dbReference>
<feature type="compositionally biased region" description="Basic residues" evidence="2">
    <location>
        <begin position="524"/>
        <end position="535"/>
    </location>
</feature>
<name>A0A6A6TM75_9PLEO</name>